<dbReference type="SMART" id="SM00220">
    <property type="entry name" value="S_TKc"/>
    <property type="match status" value="1"/>
</dbReference>
<dbReference type="InterPro" id="IPR018247">
    <property type="entry name" value="EF_Hand_1_Ca_BS"/>
</dbReference>
<evidence type="ECO:0000256" key="11">
    <source>
        <dbReference type="ARBA" id="ARBA00022840"/>
    </source>
</evidence>
<dbReference type="PANTHER" id="PTHR24349">
    <property type="entry name" value="SERINE/THREONINE-PROTEIN KINASE"/>
    <property type="match status" value="1"/>
</dbReference>
<dbReference type="InterPro" id="IPR017441">
    <property type="entry name" value="Protein_kinase_ATP_BS"/>
</dbReference>
<evidence type="ECO:0000256" key="8">
    <source>
        <dbReference type="ARBA" id="ARBA00022741"/>
    </source>
</evidence>
<feature type="domain" description="EF-hand" evidence="18">
    <location>
        <begin position="381"/>
        <end position="414"/>
    </location>
</feature>
<evidence type="ECO:0000256" key="16">
    <source>
        <dbReference type="RuleBase" id="RU000304"/>
    </source>
</evidence>
<dbReference type="EC" id="2.7.11.1" evidence="3"/>
<keyword evidence="7" id="KW-0677">Repeat</keyword>
<dbReference type="GO" id="GO:0004674">
    <property type="term" value="F:protein serine/threonine kinase activity"/>
    <property type="evidence" value="ECO:0007669"/>
    <property type="project" value="UniProtKB-KW"/>
</dbReference>
<evidence type="ECO:0000256" key="3">
    <source>
        <dbReference type="ARBA" id="ARBA00012513"/>
    </source>
</evidence>
<dbReference type="AlphaFoldDB" id="A0AAU9JBA5"/>
<keyword evidence="9" id="KW-0418">Kinase</keyword>
<evidence type="ECO:0000256" key="12">
    <source>
        <dbReference type="ARBA" id="ARBA00024334"/>
    </source>
</evidence>
<dbReference type="CDD" id="cd00051">
    <property type="entry name" value="EFh"/>
    <property type="match status" value="2"/>
</dbReference>
<dbReference type="PROSITE" id="PS00107">
    <property type="entry name" value="PROTEIN_KINASE_ATP"/>
    <property type="match status" value="1"/>
</dbReference>
<proteinExistence type="inferred from homology"/>
<comment type="subunit">
    <text evidence="2">Monomer.</text>
</comment>
<name>A0AAU9JBA5_9CILI</name>
<dbReference type="InterPro" id="IPR011009">
    <property type="entry name" value="Kinase-like_dom_sf"/>
</dbReference>
<accession>A0AAU9JBA5</accession>
<dbReference type="EMBL" id="CAJZBQ010000032">
    <property type="protein sequence ID" value="CAG9322411.1"/>
    <property type="molecule type" value="Genomic_DNA"/>
</dbReference>
<evidence type="ECO:0000256" key="5">
    <source>
        <dbReference type="ARBA" id="ARBA00022679"/>
    </source>
</evidence>
<evidence type="ECO:0000256" key="7">
    <source>
        <dbReference type="ARBA" id="ARBA00022737"/>
    </source>
</evidence>
<sequence>MGCIPSKKKTIPETTSYVNKVEDLRVLPSTFVQINQRSFLKVYKLGRSLGSGAFGEVRFCTHKKTGARRAVKIFKKDIFTSEADKEKLVKEIEILRILDHPSIVRAYEFFEDTTDFYIVMEHCRGGELFEEIMKKKHFKEEETASIMKQIFSCLAYIHSKHIIHRDLKPENILLDDHADFLNIKLIDFGTATKFTPGSKIKGSLGTAYYIAPEVLIGPYSEKCDMWSAGVITYILLAGYPPFEGTNDEEIIQKVKAGIFTFKGSAWNKVTEFAKDLIRHLLVPEKDRYSAAEALNHPWIRDININNIDNTKLQSTLQNLSLYTSNNKLRDAVNTYIVTQLTNNNDTKEARDIFRALDENGDGKLSREELIKGYVRPGGITEQDVDRIMREVDTDLNGYIDYTEFLKAAIDQQKLASQANLKITFEMFDRDGSGKISAQELKEMLQGENATNSEVWNELIKTVDQNGDGEIDLKEFEDIIISKF</sequence>
<evidence type="ECO:0000256" key="9">
    <source>
        <dbReference type="ARBA" id="ARBA00022777"/>
    </source>
</evidence>
<dbReference type="SUPFAM" id="SSF47473">
    <property type="entry name" value="EF-hand"/>
    <property type="match status" value="1"/>
</dbReference>
<dbReference type="PROSITE" id="PS00108">
    <property type="entry name" value="PROTEIN_KINASE_ST"/>
    <property type="match status" value="1"/>
</dbReference>
<keyword evidence="4 16" id="KW-0723">Serine/threonine-protein kinase</keyword>
<dbReference type="SMART" id="SM00054">
    <property type="entry name" value="EFh"/>
    <property type="match status" value="4"/>
</dbReference>
<evidence type="ECO:0000259" key="17">
    <source>
        <dbReference type="PROSITE" id="PS50011"/>
    </source>
</evidence>
<feature type="binding site" evidence="15">
    <location>
        <position position="72"/>
    </location>
    <ligand>
        <name>ATP</name>
        <dbReference type="ChEBI" id="CHEBI:30616"/>
    </ligand>
</feature>
<evidence type="ECO:0000259" key="18">
    <source>
        <dbReference type="PROSITE" id="PS50222"/>
    </source>
</evidence>
<comment type="cofactor">
    <cofactor evidence="1">
        <name>Mg(2+)</name>
        <dbReference type="ChEBI" id="CHEBI:18420"/>
    </cofactor>
</comment>
<comment type="similarity">
    <text evidence="12">Belongs to the protein kinase superfamily. Ser/Thr protein kinase family. CDPK subfamily.</text>
</comment>
<dbReference type="SUPFAM" id="SSF56112">
    <property type="entry name" value="Protein kinase-like (PK-like)"/>
    <property type="match status" value="1"/>
</dbReference>
<comment type="catalytic activity">
    <reaction evidence="13">
        <text>L-threonyl-[protein] + ATP = O-phospho-L-threonyl-[protein] + ADP + H(+)</text>
        <dbReference type="Rhea" id="RHEA:46608"/>
        <dbReference type="Rhea" id="RHEA-COMP:11060"/>
        <dbReference type="Rhea" id="RHEA-COMP:11605"/>
        <dbReference type="ChEBI" id="CHEBI:15378"/>
        <dbReference type="ChEBI" id="CHEBI:30013"/>
        <dbReference type="ChEBI" id="CHEBI:30616"/>
        <dbReference type="ChEBI" id="CHEBI:61977"/>
        <dbReference type="ChEBI" id="CHEBI:456216"/>
        <dbReference type="EC" id="2.7.11.1"/>
    </reaction>
</comment>
<comment type="caution">
    <text evidence="19">The sequence shown here is derived from an EMBL/GenBank/DDBJ whole genome shotgun (WGS) entry which is preliminary data.</text>
</comment>
<evidence type="ECO:0000313" key="20">
    <source>
        <dbReference type="Proteomes" id="UP001162131"/>
    </source>
</evidence>
<dbReference type="Gene3D" id="1.10.510.10">
    <property type="entry name" value="Transferase(Phosphotransferase) domain 1"/>
    <property type="match status" value="1"/>
</dbReference>
<dbReference type="PROSITE" id="PS50222">
    <property type="entry name" value="EF_HAND_2"/>
    <property type="match status" value="4"/>
</dbReference>
<dbReference type="Gene3D" id="1.10.238.10">
    <property type="entry name" value="EF-hand"/>
    <property type="match status" value="2"/>
</dbReference>
<keyword evidence="20" id="KW-1185">Reference proteome</keyword>
<evidence type="ECO:0000256" key="13">
    <source>
        <dbReference type="ARBA" id="ARBA00047899"/>
    </source>
</evidence>
<dbReference type="InterPro" id="IPR011992">
    <property type="entry name" value="EF-hand-dom_pair"/>
</dbReference>
<dbReference type="FunFam" id="3.30.200.20:FF:000315">
    <property type="entry name" value="Calcium-dependent protein kinase 3"/>
    <property type="match status" value="1"/>
</dbReference>
<evidence type="ECO:0000256" key="15">
    <source>
        <dbReference type="PROSITE-ProRule" id="PRU10141"/>
    </source>
</evidence>
<keyword evidence="11 15" id="KW-0067">ATP-binding</keyword>
<reference evidence="19" key="1">
    <citation type="submission" date="2021-09" db="EMBL/GenBank/DDBJ databases">
        <authorList>
            <consortium name="AG Swart"/>
            <person name="Singh M."/>
            <person name="Singh A."/>
            <person name="Seah K."/>
            <person name="Emmerich C."/>
        </authorList>
    </citation>
    <scope>NUCLEOTIDE SEQUENCE</scope>
    <source>
        <strain evidence="19">ATCC30299</strain>
    </source>
</reference>
<evidence type="ECO:0000256" key="2">
    <source>
        <dbReference type="ARBA" id="ARBA00011245"/>
    </source>
</evidence>
<dbReference type="PROSITE" id="PS00018">
    <property type="entry name" value="EF_HAND_1"/>
    <property type="match status" value="3"/>
</dbReference>
<dbReference type="Proteomes" id="UP001162131">
    <property type="component" value="Unassembled WGS sequence"/>
</dbReference>
<dbReference type="CDD" id="cd05117">
    <property type="entry name" value="STKc_CAMK"/>
    <property type="match status" value="1"/>
</dbReference>
<dbReference type="InterPro" id="IPR050205">
    <property type="entry name" value="CDPK_Ser/Thr_kinases"/>
</dbReference>
<evidence type="ECO:0000313" key="19">
    <source>
        <dbReference type="EMBL" id="CAG9322411.1"/>
    </source>
</evidence>
<protein>
    <recommendedName>
        <fullName evidence="3">non-specific serine/threonine protein kinase</fullName>
        <ecNumber evidence="3">2.7.11.1</ecNumber>
    </recommendedName>
</protein>
<feature type="domain" description="EF-hand" evidence="18">
    <location>
        <begin position="453"/>
        <end position="483"/>
    </location>
</feature>
<dbReference type="Pfam" id="PF13499">
    <property type="entry name" value="EF-hand_7"/>
    <property type="match status" value="2"/>
</dbReference>
<dbReference type="FunFam" id="1.10.238.10:FF:000001">
    <property type="entry name" value="Calmodulin 1"/>
    <property type="match status" value="1"/>
</dbReference>
<dbReference type="InterPro" id="IPR008271">
    <property type="entry name" value="Ser/Thr_kinase_AS"/>
</dbReference>
<keyword evidence="6" id="KW-0479">Metal-binding</keyword>
<organism evidence="19 20">
    <name type="scientific">Blepharisma stoltei</name>
    <dbReference type="NCBI Taxonomy" id="1481888"/>
    <lineage>
        <taxon>Eukaryota</taxon>
        <taxon>Sar</taxon>
        <taxon>Alveolata</taxon>
        <taxon>Ciliophora</taxon>
        <taxon>Postciliodesmatophora</taxon>
        <taxon>Heterotrichea</taxon>
        <taxon>Heterotrichida</taxon>
        <taxon>Blepharismidae</taxon>
        <taxon>Blepharisma</taxon>
    </lineage>
</organism>
<evidence type="ECO:0000256" key="1">
    <source>
        <dbReference type="ARBA" id="ARBA00001946"/>
    </source>
</evidence>
<dbReference type="Gene3D" id="3.30.200.20">
    <property type="entry name" value="Phosphorylase Kinase, domain 1"/>
    <property type="match status" value="1"/>
</dbReference>
<keyword evidence="5" id="KW-0808">Transferase</keyword>
<comment type="catalytic activity">
    <reaction evidence="14">
        <text>L-seryl-[protein] + ATP = O-phospho-L-seryl-[protein] + ADP + H(+)</text>
        <dbReference type="Rhea" id="RHEA:17989"/>
        <dbReference type="Rhea" id="RHEA-COMP:9863"/>
        <dbReference type="Rhea" id="RHEA-COMP:11604"/>
        <dbReference type="ChEBI" id="CHEBI:15378"/>
        <dbReference type="ChEBI" id="CHEBI:29999"/>
        <dbReference type="ChEBI" id="CHEBI:30616"/>
        <dbReference type="ChEBI" id="CHEBI:83421"/>
        <dbReference type="ChEBI" id="CHEBI:456216"/>
        <dbReference type="EC" id="2.7.11.1"/>
    </reaction>
</comment>
<feature type="domain" description="Protein kinase" evidence="17">
    <location>
        <begin position="43"/>
        <end position="299"/>
    </location>
</feature>
<feature type="domain" description="EF-hand" evidence="18">
    <location>
        <begin position="415"/>
        <end position="450"/>
    </location>
</feature>
<gene>
    <name evidence="19" type="ORF">BSTOLATCC_MIC31544</name>
</gene>
<dbReference type="GO" id="GO:0005524">
    <property type="term" value="F:ATP binding"/>
    <property type="evidence" value="ECO:0007669"/>
    <property type="project" value="UniProtKB-UniRule"/>
</dbReference>
<evidence type="ECO:0000256" key="4">
    <source>
        <dbReference type="ARBA" id="ARBA00022527"/>
    </source>
</evidence>
<dbReference type="Pfam" id="PF00069">
    <property type="entry name" value="Pkinase"/>
    <property type="match status" value="1"/>
</dbReference>
<evidence type="ECO:0000256" key="6">
    <source>
        <dbReference type="ARBA" id="ARBA00022723"/>
    </source>
</evidence>
<dbReference type="FunFam" id="1.10.510.10:FF:000571">
    <property type="entry name" value="Maternal embryonic leucine zipper kinase"/>
    <property type="match status" value="1"/>
</dbReference>
<keyword evidence="10" id="KW-0106">Calcium</keyword>
<feature type="domain" description="EF-hand" evidence="18">
    <location>
        <begin position="344"/>
        <end position="379"/>
    </location>
</feature>
<evidence type="ECO:0000256" key="10">
    <source>
        <dbReference type="ARBA" id="ARBA00022837"/>
    </source>
</evidence>
<dbReference type="InterPro" id="IPR002048">
    <property type="entry name" value="EF_hand_dom"/>
</dbReference>
<dbReference type="PROSITE" id="PS50011">
    <property type="entry name" value="PROTEIN_KINASE_DOM"/>
    <property type="match status" value="1"/>
</dbReference>
<evidence type="ECO:0000256" key="14">
    <source>
        <dbReference type="ARBA" id="ARBA00048679"/>
    </source>
</evidence>
<dbReference type="InterPro" id="IPR000719">
    <property type="entry name" value="Prot_kinase_dom"/>
</dbReference>
<dbReference type="GO" id="GO:0005509">
    <property type="term" value="F:calcium ion binding"/>
    <property type="evidence" value="ECO:0007669"/>
    <property type="project" value="InterPro"/>
</dbReference>
<keyword evidence="8 15" id="KW-0547">Nucleotide-binding</keyword>